<protein>
    <submittedName>
        <fullName evidence="2">Uncharacterized protein</fullName>
    </submittedName>
</protein>
<evidence type="ECO:0000313" key="3">
    <source>
        <dbReference type="Proteomes" id="UP000030004"/>
    </source>
</evidence>
<name>A0A0A0EEF0_9RHOB</name>
<dbReference type="Gene3D" id="1.20.5.1700">
    <property type="match status" value="1"/>
</dbReference>
<organism evidence="2 3">
    <name type="scientific">Pseudooceanicola atlanticus</name>
    <dbReference type="NCBI Taxonomy" id="1461694"/>
    <lineage>
        <taxon>Bacteria</taxon>
        <taxon>Pseudomonadati</taxon>
        <taxon>Pseudomonadota</taxon>
        <taxon>Alphaproteobacteria</taxon>
        <taxon>Rhodobacterales</taxon>
        <taxon>Paracoccaceae</taxon>
        <taxon>Pseudooceanicola</taxon>
    </lineage>
</organism>
<evidence type="ECO:0000313" key="2">
    <source>
        <dbReference type="EMBL" id="KGM48453.1"/>
    </source>
</evidence>
<gene>
    <name evidence="2" type="ORF">ATO9_12505</name>
</gene>
<dbReference type="EMBL" id="AQQX01000004">
    <property type="protein sequence ID" value="KGM48453.1"/>
    <property type="molecule type" value="Genomic_DNA"/>
</dbReference>
<evidence type="ECO:0000256" key="1">
    <source>
        <dbReference type="SAM" id="Coils"/>
    </source>
</evidence>
<dbReference type="STRING" id="1461694.ATO9_12505"/>
<keyword evidence="1" id="KW-0175">Coiled coil</keyword>
<dbReference type="Proteomes" id="UP000030004">
    <property type="component" value="Unassembled WGS sequence"/>
</dbReference>
<dbReference type="AlphaFoldDB" id="A0A0A0EEF0"/>
<accession>A0A0A0EEF0</accession>
<dbReference type="RefSeq" id="WP_043749255.1">
    <property type="nucleotide sequence ID" value="NZ_AQQX01000004.1"/>
</dbReference>
<dbReference type="eggNOG" id="ENOG5032GGD">
    <property type="taxonomic scope" value="Bacteria"/>
</dbReference>
<proteinExistence type="predicted"/>
<keyword evidence="3" id="KW-1185">Reference proteome</keyword>
<reference evidence="2 3" key="1">
    <citation type="journal article" date="2015" name="Antonie Van Leeuwenhoek">
        <title>Pseudooceanicola atlanticus gen. nov. sp. nov., isolated from surface seawater of the Atlantic Ocean and reclassification of Oceanicola batsensis, Oceanicola marinus, Oceanicola nitratireducens, Oceanicola nanhaiensis, Oceanicola antarcticus and Oceanicola flagellatus, as Pseudooceanicola batsensis comb. nov., Pseudooceanicola marinus comb. nov., Pseudooceanicola nitratireducens comb. nov., Pseudooceanicola nanhaiensis comb. nov., Pseudooceanicola antarcticus comb. nov., and Pseudooceanicola flagellatus comb. nov.</title>
        <authorList>
            <person name="Lai Q."/>
            <person name="Li G."/>
            <person name="Liu X."/>
            <person name="Du Y."/>
            <person name="Sun F."/>
            <person name="Shao Z."/>
        </authorList>
    </citation>
    <scope>NUCLEOTIDE SEQUENCE [LARGE SCALE GENOMIC DNA]</scope>
    <source>
        <strain evidence="2 3">22II-s11g</strain>
    </source>
</reference>
<comment type="caution">
    <text evidence="2">The sequence shown here is derived from an EMBL/GenBank/DDBJ whole genome shotgun (WGS) entry which is preliminary data.</text>
</comment>
<feature type="coiled-coil region" evidence="1">
    <location>
        <begin position="39"/>
        <end position="101"/>
    </location>
</feature>
<sequence>MRPAILACCLALTIPLPDRSAAQACFDAARCARDALMTTRALSREMSLLSNNLRALRDEANLRDTELAQMRERLADLTDTMEEQAERIEALEAENAALRESVPAPDASE</sequence>